<evidence type="ECO:0000313" key="1">
    <source>
        <dbReference type="EMBL" id="PXX13273.1"/>
    </source>
</evidence>
<protein>
    <recommendedName>
        <fullName evidence="3">DUF559 domain-containing protein</fullName>
    </recommendedName>
</protein>
<name>A0A318HPA1_9MYCO</name>
<organism evidence="1 2">
    <name type="scientific">Mycolicibacterium moriokaense</name>
    <dbReference type="NCBI Taxonomy" id="39691"/>
    <lineage>
        <taxon>Bacteria</taxon>
        <taxon>Bacillati</taxon>
        <taxon>Actinomycetota</taxon>
        <taxon>Actinomycetes</taxon>
        <taxon>Mycobacteriales</taxon>
        <taxon>Mycobacteriaceae</taxon>
        <taxon>Mycolicibacterium</taxon>
    </lineage>
</organism>
<dbReference type="EMBL" id="QJJU01000001">
    <property type="protein sequence ID" value="PXX13273.1"/>
    <property type="molecule type" value="Genomic_DNA"/>
</dbReference>
<gene>
    <name evidence="1" type="ORF">C8E89_101428</name>
</gene>
<evidence type="ECO:0000313" key="2">
    <source>
        <dbReference type="Proteomes" id="UP000247781"/>
    </source>
</evidence>
<sequence>MENVFIGSEAVARGELTEFELRRWHRPIFRDVYSPRNHVPSLRDRTTAAWLRSHRRGVVAGVAASALHGASWVDSDVPIELISPRIRRQDGLIVREEALADDEITRVAGIPVTTRVRTAFDLGRLLERGEAVARLDALMRSQIFSVEDVMLLGERHRGARGLKSLKKTLPLVDGGAASPRETWLRLLYIDAGLPRPTTQIPIVEGRGRLVRMADMGWEEFMVVSEYDGDQHRTNRRQYTKDIRSLRRARELGWIVDQVIKEDRPAAIVERARTALVTRGWKP</sequence>
<evidence type="ECO:0008006" key="3">
    <source>
        <dbReference type="Google" id="ProtNLM"/>
    </source>
</evidence>
<dbReference type="OrthoDB" id="3173471at2"/>
<keyword evidence="2" id="KW-1185">Reference proteome</keyword>
<dbReference type="Proteomes" id="UP000247781">
    <property type="component" value="Unassembled WGS sequence"/>
</dbReference>
<accession>A0A318HPA1</accession>
<comment type="caution">
    <text evidence="1">The sequence shown here is derived from an EMBL/GenBank/DDBJ whole genome shotgun (WGS) entry which is preliminary data.</text>
</comment>
<dbReference type="AlphaFoldDB" id="A0A318HPA1"/>
<reference evidence="2" key="1">
    <citation type="submission" date="2018-05" db="EMBL/GenBank/DDBJ databases">
        <authorList>
            <person name="Deangelis K."/>
            <person name="Huntemann M."/>
            <person name="Clum A."/>
            <person name="Pillay M."/>
            <person name="Palaniappan K."/>
            <person name="Varghese N."/>
            <person name="Mikhailova N."/>
            <person name="Stamatis D."/>
            <person name="Reddy T."/>
            <person name="Daum C."/>
            <person name="Shapiro N."/>
            <person name="Ivanova N."/>
            <person name="Kyrpides N."/>
            <person name="Woyke T."/>
        </authorList>
    </citation>
    <scope>NUCLEOTIDE SEQUENCE [LARGE SCALE GENOMIC DNA]</scope>
    <source>
        <strain evidence="2">GAS496</strain>
    </source>
</reference>
<proteinExistence type="predicted"/>
<dbReference type="RefSeq" id="WP_110314400.1">
    <property type="nucleotide sequence ID" value="NZ_QJJU01000001.1"/>
</dbReference>
<reference evidence="1 2" key="2">
    <citation type="submission" date="2018-06" db="EMBL/GenBank/DDBJ databases">
        <title>Sequencing of bacterial isolates from soil warming experiment in Harvard Forest, Massachusetts, USA.</title>
        <authorList>
            <person name="Deangelis K.PhD."/>
        </authorList>
    </citation>
    <scope>NUCLEOTIDE SEQUENCE [LARGE SCALE GENOMIC DNA]</scope>
    <source>
        <strain evidence="1 2">GAS496</strain>
    </source>
</reference>